<feature type="transmembrane region" description="Helical" evidence="8">
    <location>
        <begin position="42"/>
        <end position="62"/>
    </location>
</feature>
<dbReference type="InterPro" id="IPR003593">
    <property type="entry name" value="AAA+_ATPase"/>
</dbReference>
<keyword evidence="7 8" id="KW-0472">Membrane</keyword>
<dbReference type="CDD" id="cd03225">
    <property type="entry name" value="ABC_cobalt_CbiO_domain1"/>
    <property type="match status" value="1"/>
</dbReference>
<dbReference type="GO" id="GO:0016887">
    <property type="term" value="F:ATP hydrolysis activity"/>
    <property type="evidence" value="ECO:0007669"/>
    <property type="project" value="InterPro"/>
</dbReference>
<dbReference type="Gene3D" id="1.20.1560.10">
    <property type="entry name" value="ABC transporter type 1, transmembrane domain"/>
    <property type="match status" value="1"/>
</dbReference>
<dbReference type="Proteomes" id="UP000476338">
    <property type="component" value="Unassembled WGS sequence"/>
</dbReference>
<feature type="transmembrane region" description="Helical" evidence="8">
    <location>
        <begin position="229"/>
        <end position="248"/>
    </location>
</feature>
<dbReference type="GO" id="GO:0043190">
    <property type="term" value="C:ATP-binding cassette (ABC) transporter complex"/>
    <property type="evidence" value="ECO:0007669"/>
    <property type="project" value="TreeGrafter"/>
</dbReference>
<keyword evidence="2" id="KW-0813">Transport</keyword>
<gene>
    <name evidence="11" type="ORF">F1B92_06705</name>
</gene>
<evidence type="ECO:0000256" key="2">
    <source>
        <dbReference type="ARBA" id="ARBA00022448"/>
    </source>
</evidence>
<keyword evidence="3 8" id="KW-0812">Transmembrane</keyword>
<feature type="transmembrane region" description="Helical" evidence="8">
    <location>
        <begin position="260"/>
        <end position="283"/>
    </location>
</feature>
<dbReference type="SUPFAM" id="SSF52540">
    <property type="entry name" value="P-loop containing nucleoside triphosphate hydrolases"/>
    <property type="match status" value="1"/>
</dbReference>
<name>A0A6L5WII9_9BACT</name>
<feature type="transmembrane region" description="Helical" evidence="8">
    <location>
        <begin position="7"/>
        <end position="30"/>
    </location>
</feature>
<dbReference type="InterPro" id="IPR036640">
    <property type="entry name" value="ABC1_TM_sf"/>
</dbReference>
<protein>
    <submittedName>
        <fullName evidence="11">ATP-binding cassette domain-containing protein</fullName>
    </submittedName>
</protein>
<dbReference type="Pfam" id="PF00005">
    <property type="entry name" value="ABC_tran"/>
    <property type="match status" value="1"/>
</dbReference>
<proteinExistence type="predicted"/>
<dbReference type="PROSITE" id="PS50893">
    <property type="entry name" value="ABC_TRANSPORTER_2"/>
    <property type="match status" value="1"/>
</dbReference>
<dbReference type="EMBL" id="VWSJ01000027">
    <property type="protein sequence ID" value="MSN96854.1"/>
    <property type="molecule type" value="Genomic_DNA"/>
</dbReference>
<feature type="domain" description="ABC transporter" evidence="9">
    <location>
        <begin position="313"/>
        <end position="512"/>
    </location>
</feature>
<evidence type="ECO:0000256" key="4">
    <source>
        <dbReference type="ARBA" id="ARBA00022741"/>
    </source>
</evidence>
<dbReference type="GO" id="GO:0005524">
    <property type="term" value="F:ATP binding"/>
    <property type="evidence" value="ECO:0007669"/>
    <property type="project" value="UniProtKB-KW"/>
</dbReference>
<keyword evidence="4" id="KW-0547">Nucleotide-binding</keyword>
<comment type="caution">
    <text evidence="11">The sequence shown here is derived from an EMBL/GenBank/DDBJ whole genome shotgun (WGS) entry which is preliminary data.</text>
</comment>
<evidence type="ECO:0000256" key="3">
    <source>
        <dbReference type="ARBA" id="ARBA00022692"/>
    </source>
</evidence>
<evidence type="ECO:0000256" key="7">
    <source>
        <dbReference type="ARBA" id="ARBA00023136"/>
    </source>
</evidence>
<dbReference type="PANTHER" id="PTHR43553:SF11">
    <property type="entry name" value="ABC TRANSPORTER ATP-BINDING_PERMEASE PROTEIN YOJI"/>
    <property type="match status" value="1"/>
</dbReference>
<evidence type="ECO:0000256" key="6">
    <source>
        <dbReference type="ARBA" id="ARBA00022989"/>
    </source>
</evidence>
<dbReference type="PANTHER" id="PTHR43553">
    <property type="entry name" value="HEAVY METAL TRANSPORTER"/>
    <property type="match status" value="1"/>
</dbReference>
<dbReference type="Pfam" id="PF00664">
    <property type="entry name" value="ABC_membrane"/>
    <property type="match status" value="1"/>
</dbReference>
<dbReference type="InterPro" id="IPR050095">
    <property type="entry name" value="ECF_ABC_transporter_ATP-bd"/>
</dbReference>
<keyword evidence="5 11" id="KW-0067">ATP-binding</keyword>
<evidence type="ECO:0000259" key="9">
    <source>
        <dbReference type="PROSITE" id="PS50893"/>
    </source>
</evidence>
<keyword evidence="12" id="KW-1185">Reference proteome</keyword>
<dbReference type="InterPro" id="IPR003439">
    <property type="entry name" value="ABC_transporter-like_ATP-bd"/>
</dbReference>
<dbReference type="InterPro" id="IPR027417">
    <property type="entry name" value="P-loop_NTPase"/>
</dbReference>
<accession>A0A6L5WII9</accession>
<feature type="transmembrane region" description="Helical" evidence="8">
    <location>
        <begin position="142"/>
        <end position="160"/>
    </location>
</feature>
<reference evidence="11 12" key="1">
    <citation type="submission" date="2019-09" db="EMBL/GenBank/DDBJ databases">
        <authorList>
            <person name="Silva M."/>
            <person name="Pereira G."/>
            <person name="Lopes-Da-Costa L."/>
            <person name="Silva E."/>
        </authorList>
    </citation>
    <scope>NUCLEOTIDE SEQUENCE [LARGE SCALE GENOMIC DNA]</scope>
    <source>
        <strain evidence="11 12">FMV-PI01</strain>
    </source>
</reference>
<sequence length="513" mass="59699">MKNTYILKFFIIFVLSIVLSAFNIAILAFINDFIVNLNDSNLYKFRLFALFLVVFFMVTYFAKFTIAKINNTLIYDLRIKLINMILNTRMIFDNQKSKILASISKDISNISNGFMRLSDATQGIVLLLMSFIYFLYLSVKLAIFIIFWFVIIGFIVYFFINKTRKNYFESRKFDDFLYQDYEELLTGFKELKMDKKRLKFFKDSIFLNANLQKNANINAEIYSALSSNFLNVMMLGGIGFLVYLSIIMEFAKINEAITMALFMMFLRAPFMMMISSIPSILVANISLKKIKDLNLNSNTLSKQNLKKMQWKRILLKDISFSYGENLVLSNINLEIKKGECVFLVGKNGSGKSTLFLLMCGFLKQSSGEIWVDDKILEEGDLDSFQNTISVIFSDFYLFRDILGDCELEFWSDILKIKNKIDFQNKTIKTSNLSTGQKKRAALLQNLVANRDFLMLDEFAADQDPKFREYFYTFIIPLLKDRGIGIFAISHDDKFFNMADKIYKIEDAKLIKIR</sequence>
<evidence type="ECO:0000256" key="5">
    <source>
        <dbReference type="ARBA" id="ARBA00022840"/>
    </source>
</evidence>
<dbReference type="GO" id="GO:0140359">
    <property type="term" value="F:ABC-type transporter activity"/>
    <property type="evidence" value="ECO:0007669"/>
    <property type="project" value="InterPro"/>
</dbReference>
<dbReference type="SUPFAM" id="SSF90123">
    <property type="entry name" value="ABC transporter transmembrane region"/>
    <property type="match status" value="1"/>
</dbReference>
<dbReference type="RefSeq" id="WP_154571116.1">
    <property type="nucleotide sequence ID" value="NZ_VWSJ01000027.1"/>
</dbReference>
<feature type="domain" description="ABC transmembrane type-1" evidence="10">
    <location>
        <begin position="9"/>
        <end position="280"/>
    </location>
</feature>
<feature type="transmembrane region" description="Helical" evidence="8">
    <location>
        <begin position="117"/>
        <end position="136"/>
    </location>
</feature>
<reference evidence="11 12" key="2">
    <citation type="submission" date="2020-03" db="EMBL/GenBank/DDBJ databases">
        <title>Campylobacter portucalensis sp. nov., a new species of Campylobacter isolated from the reproductive tract of bulls.</title>
        <authorList>
            <person name="Silva M.F."/>
            <person name="Pereira G."/>
            <person name="Carneiro C."/>
            <person name="Hemphill A."/>
            <person name="Mateus L."/>
            <person name="Lopes-Da-Costa L."/>
            <person name="Silva E."/>
        </authorList>
    </citation>
    <scope>NUCLEOTIDE SEQUENCE [LARGE SCALE GENOMIC DNA]</scope>
    <source>
        <strain evidence="11 12">FMV-PI01</strain>
    </source>
</reference>
<evidence type="ECO:0000313" key="11">
    <source>
        <dbReference type="EMBL" id="MSN96854.1"/>
    </source>
</evidence>
<dbReference type="SMART" id="SM00382">
    <property type="entry name" value="AAA"/>
    <property type="match status" value="1"/>
</dbReference>
<evidence type="ECO:0000256" key="8">
    <source>
        <dbReference type="SAM" id="Phobius"/>
    </source>
</evidence>
<keyword evidence="6 8" id="KW-1133">Transmembrane helix</keyword>
<dbReference type="PROSITE" id="PS50929">
    <property type="entry name" value="ABC_TM1F"/>
    <property type="match status" value="1"/>
</dbReference>
<dbReference type="AlphaFoldDB" id="A0A6L5WII9"/>
<evidence type="ECO:0000256" key="1">
    <source>
        <dbReference type="ARBA" id="ARBA00004651"/>
    </source>
</evidence>
<comment type="subcellular location">
    <subcellularLocation>
        <location evidence="1">Cell membrane</location>
        <topology evidence="1">Multi-pass membrane protein</topology>
    </subcellularLocation>
</comment>
<dbReference type="InterPro" id="IPR011527">
    <property type="entry name" value="ABC1_TM_dom"/>
</dbReference>
<evidence type="ECO:0000313" key="12">
    <source>
        <dbReference type="Proteomes" id="UP000476338"/>
    </source>
</evidence>
<dbReference type="InterPro" id="IPR015856">
    <property type="entry name" value="ABC_transpr_CbiO/EcfA_su"/>
</dbReference>
<evidence type="ECO:0000259" key="10">
    <source>
        <dbReference type="PROSITE" id="PS50929"/>
    </source>
</evidence>
<dbReference type="Gene3D" id="3.40.50.300">
    <property type="entry name" value="P-loop containing nucleotide triphosphate hydrolases"/>
    <property type="match status" value="1"/>
</dbReference>
<organism evidence="11 12">
    <name type="scientific">Campylobacter portucalensis</name>
    <dbReference type="NCBI Taxonomy" id="2608384"/>
    <lineage>
        <taxon>Bacteria</taxon>
        <taxon>Pseudomonadati</taxon>
        <taxon>Campylobacterota</taxon>
        <taxon>Epsilonproteobacteria</taxon>
        <taxon>Campylobacterales</taxon>
        <taxon>Campylobacteraceae</taxon>
        <taxon>Campylobacter</taxon>
    </lineage>
</organism>